<reference evidence="5" key="2">
    <citation type="submission" date="2019-05" db="EMBL/GenBank/DDBJ databases">
        <authorList>
            <person name="Sutherland M."/>
            <person name="Sarker S."/>
            <person name="Raidal S.R."/>
        </authorList>
    </citation>
    <scope>NUCLEOTIDE SEQUENCE</scope>
    <source>
        <strain evidence="5">PsHV 5</strain>
    </source>
</reference>
<dbReference type="GeneID" id="80541386"/>
<sequence>MLREEPFRAVISAPFVKAGELLGALRESCHATFYNWITKEVSDNDESYRHQFDVLLGSYVNTVTLTRFLETSLSVACICVRFPELRYADVGVIQFVTTNPMMATSDTEIPARPTHTYITKRWNKSNLTASLNISATARGLISGETLDGTELSDFARVRAINQLARNVKTTLDSFERGTIHHVITILIAKSPPSPLLCPLADFFLTNRHLTRVVQGALLSAMKRSVIRDLFFLDKQRFRGSKADLINKIGEMIRCTMPSVADVRISHRTVDGKPIEGILLTTSPVRDVILSVLGSAGAEAVVPAAYSEMVISGPNLVTALLTGRAVRNFEEAATRLLDFKEGDFLTDENIPSSNNDGPAEMVVPAQLIDIGGDIVFLESLEKIYNRTRVSYPLVRPVDLTFGFPLGLWKPISERYSASVSDLSPPQNTFNVREHPPREMWFFNKEGNMISVKFEDALSTIAHPIAHGITDILNDLLQVPWLQAREPAPLGFTVHRFQTALPRVLMIRFLEALLAYPQPYSEALLINTKTPEQFYQHTNPFLTLEIHPFFDVFRSIRDIPIPHDDPLFLPNEPVTLDASPRIINGNIPLPLCSADFRTHRGFQISQGRYRLSPQTILSIETTFNDANYPLALYIIEAAIHGSEPIFMESQRFVAQCVNSYWHSTRGIAFLTSFPMIMYIYHNLGGLIEHDCHMIYADICMQLQALRSVITQFTQPGMRLLGHSVEDLNNILADVAVFPPMIYDCDPILRARAVRVTRRVEIFTFGEREVNILLRDPVAPIEFNVASPNLYHGQQYTQNARIESGEHHDGEWTVLSKIFYYALLPAMARGRCCSMGVEYEMIYALLNTTRLPTTPEELSDGSRLTDAHHPLHPNNLLPETFNTLLSNGRLRSIDNEGLIAFINSTQRRQAHGTVPLRVQYLPDPAFMNLNFPRTVLMDGVLYNGIIMINYNTYDATANPNNYFYALPVHNFFSRRSIVDACFRTNVNMGQLSEDLPLVPTFLGAEMYRTIRLPSCLYAANAGREVSIPTLAYSLVASYFKLSPVSLLNQIRSGLHPGFALTCVRQDRFLADHIMFTRRASESYYFGVPTMTHRKEAGGIAIDTSQPRAHIDMGLGFSSTRLPATLNCTLTDMGARCQNLFNARFPGQFTHAEIADYVNEQLIANDKTVLDMNNATILTYDRPPLPPGVGLGQLSSLEFIITPVTADLKYFLTPFSPRGRGNLAVLEQDCCNEEQKLNELSDRVMYDHSVADSANPSRATVNPWASQKFSLGDRLYNAERGFIVSTEYYSPCAKFFSPNRIVERGKCLLKIIRDAASTLETTTGDTEYQFIAPPGSDELITDPCALLQEVYPILCASDPALFASFDVKNATRRSMTRENHYAQYLIYDNSPIAGAVLKDVSLSTTM</sequence>
<reference evidence="5" key="1">
    <citation type="journal article" date="2019" name="Vet. Microbiol.">
        <title>Molecular and microscopic characterisation of a novel pathogenic herpesvirus from Indian ringneck parrots (Psittacula krameri).</title>
        <authorList>
            <person name="Sutherland M."/>
            <person name="Sarker S."/>
            <person name="Raidal S.R."/>
        </authorList>
    </citation>
    <scope>NUCLEOTIDE SEQUENCE</scope>
    <source>
        <strain evidence="5">PsHV 5</strain>
    </source>
</reference>
<dbReference type="GO" id="GO:0005198">
    <property type="term" value="F:structural molecule activity"/>
    <property type="evidence" value="ECO:0007669"/>
    <property type="project" value="InterPro"/>
</dbReference>
<evidence type="ECO:0000256" key="1">
    <source>
        <dbReference type="ARBA" id="ARBA00022561"/>
    </source>
</evidence>
<dbReference type="KEGG" id="vg:80541386"/>
<dbReference type="InterPro" id="IPR000912">
    <property type="entry name" value="Herpes_MCP"/>
</dbReference>
<keyword evidence="2" id="KW-1048">Host nucleus</keyword>
<keyword evidence="3" id="KW-1147">T=16 icosahedral capsid protein</keyword>
<name>A0A5P9JQA9_9ALPH</name>
<evidence type="ECO:0000256" key="2">
    <source>
        <dbReference type="ARBA" id="ARBA00022562"/>
    </source>
</evidence>
<keyword evidence="6" id="KW-1185">Reference proteome</keyword>
<evidence type="ECO:0000313" key="5">
    <source>
        <dbReference type="EMBL" id="QFU14583.1"/>
    </source>
</evidence>
<evidence type="ECO:0000256" key="3">
    <source>
        <dbReference type="ARBA" id="ARBA00022680"/>
    </source>
</evidence>
<keyword evidence="4" id="KW-0946">Virion</keyword>
<protein>
    <submittedName>
        <fullName evidence="5">Major capsid protein</fullName>
    </submittedName>
</protein>
<dbReference type="Pfam" id="PF03122">
    <property type="entry name" value="Herpes_MCP"/>
    <property type="match status" value="1"/>
</dbReference>
<dbReference type="Proteomes" id="UP001162227">
    <property type="component" value="Segment"/>
</dbReference>
<dbReference type="GO" id="GO:0039622">
    <property type="term" value="C:T=16 icosahedral viral capsid"/>
    <property type="evidence" value="ECO:0007669"/>
    <property type="project" value="UniProtKB-KW"/>
</dbReference>
<dbReference type="EMBL" id="MK955929">
    <property type="protein sequence ID" value="QFU14583.1"/>
    <property type="molecule type" value="Genomic_DNA"/>
</dbReference>
<dbReference type="InterPro" id="IPR023233">
    <property type="entry name" value="Herpes_MCP_upper_sf"/>
</dbReference>
<evidence type="ECO:0000313" key="6">
    <source>
        <dbReference type="Proteomes" id="UP001162227"/>
    </source>
</evidence>
<dbReference type="RefSeq" id="YP_010802613.1">
    <property type="nucleotide sequence ID" value="NC_077028.1"/>
</dbReference>
<gene>
    <name evidence="5" type="primary">major capsid protein</name>
</gene>
<proteinExistence type="predicted"/>
<accession>A0A5P9JQA9</accession>
<evidence type="ECO:0000256" key="4">
    <source>
        <dbReference type="ARBA" id="ARBA00022844"/>
    </source>
</evidence>
<dbReference type="SUPFAM" id="SSF103417">
    <property type="entry name" value="Major capsid protein VP5"/>
    <property type="match status" value="1"/>
</dbReference>
<dbReference type="PRINTS" id="PR00235">
    <property type="entry name" value="HSVCAPSIDMCP"/>
</dbReference>
<organism evidence="5 6">
    <name type="scientific">Psittacid alphaherpesvirus 5</name>
    <dbReference type="NCBI Taxonomy" id="2972693"/>
    <lineage>
        <taxon>Viruses</taxon>
        <taxon>Duplodnaviria</taxon>
        <taxon>Heunggongvirae</taxon>
        <taxon>Peploviricota</taxon>
        <taxon>Herviviricetes</taxon>
        <taxon>Herpesvirales</taxon>
        <taxon>Orthoherpesviridae</taxon>
        <taxon>Alphaherpesvirinae</taxon>
        <taxon>Iltovirus</taxon>
        <taxon>Iltovirus psittacidalpha5</taxon>
    </lineage>
</organism>
<keyword evidence="1" id="KW-0167">Capsid protein</keyword>